<sequence length="149" mass="17111">ANVWWKPFLHTALGFHVLHNNWCSMRDLITKKKEEVHLQKPAKDNAGPALLLNKDNSRRNTQMFRNSCVQVTDHEDPIDGIAMGSPLGLFTNFHSFFATNSSFEKVRSVMEVIMNMKMIEIKHLHGVIRNLKEAFVRSSSDTDAELEME</sequence>
<evidence type="ECO:0000313" key="1">
    <source>
        <dbReference type="EMBL" id="CAB3995777.1"/>
    </source>
</evidence>
<gene>
    <name evidence="1" type="ORF">PACLA_8A086738</name>
</gene>
<organism evidence="1 2">
    <name type="scientific">Paramuricea clavata</name>
    <name type="common">Red gorgonian</name>
    <name type="synonym">Violescent sea-whip</name>
    <dbReference type="NCBI Taxonomy" id="317549"/>
    <lineage>
        <taxon>Eukaryota</taxon>
        <taxon>Metazoa</taxon>
        <taxon>Cnidaria</taxon>
        <taxon>Anthozoa</taxon>
        <taxon>Octocorallia</taxon>
        <taxon>Malacalcyonacea</taxon>
        <taxon>Plexauridae</taxon>
        <taxon>Paramuricea</taxon>
    </lineage>
</organism>
<keyword evidence="2" id="KW-1185">Reference proteome</keyword>
<protein>
    <submittedName>
        <fullName evidence="1">Uncharacterized protein</fullName>
    </submittedName>
</protein>
<dbReference type="Proteomes" id="UP001152795">
    <property type="component" value="Unassembled WGS sequence"/>
</dbReference>
<reference evidence="1" key="1">
    <citation type="submission" date="2020-04" db="EMBL/GenBank/DDBJ databases">
        <authorList>
            <person name="Alioto T."/>
            <person name="Alioto T."/>
            <person name="Gomez Garrido J."/>
        </authorList>
    </citation>
    <scope>NUCLEOTIDE SEQUENCE</scope>
    <source>
        <strain evidence="1">A484AB</strain>
    </source>
</reference>
<evidence type="ECO:0000313" key="2">
    <source>
        <dbReference type="Proteomes" id="UP001152795"/>
    </source>
</evidence>
<dbReference type="AlphaFoldDB" id="A0A6S7HMI4"/>
<feature type="non-terminal residue" evidence="1">
    <location>
        <position position="1"/>
    </location>
</feature>
<accession>A0A6S7HMI4</accession>
<comment type="caution">
    <text evidence="1">The sequence shown here is derived from an EMBL/GenBank/DDBJ whole genome shotgun (WGS) entry which is preliminary data.</text>
</comment>
<dbReference type="EMBL" id="CACRXK020002729">
    <property type="protein sequence ID" value="CAB3995777.1"/>
    <property type="molecule type" value="Genomic_DNA"/>
</dbReference>
<proteinExistence type="predicted"/>
<name>A0A6S7HMI4_PARCT</name>